<dbReference type="SUPFAM" id="SSF109905">
    <property type="entry name" value="Surp module (SWAP domain)"/>
    <property type="match status" value="3"/>
</dbReference>
<dbReference type="InterPro" id="IPR045146">
    <property type="entry name" value="SF3A1"/>
</dbReference>
<dbReference type="PROSITE" id="PS50128">
    <property type="entry name" value="SURP"/>
    <property type="match status" value="3"/>
</dbReference>
<evidence type="ECO:0000256" key="2">
    <source>
        <dbReference type="SAM" id="MobiDB-lite"/>
    </source>
</evidence>
<dbReference type="Gene3D" id="1.10.10.790">
    <property type="entry name" value="Surp module"/>
    <property type="match status" value="3"/>
</dbReference>
<dbReference type="InterPro" id="IPR029071">
    <property type="entry name" value="Ubiquitin-like_domsf"/>
</dbReference>
<dbReference type="EMBL" id="GL348719">
    <property type="protein sequence ID" value="EFH44453.1"/>
    <property type="molecule type" value="Genomic_DNA"/>
</dbReference>
<dbReference type="Gramene" id="scaffold_702981.1">
    <property type="protein sequence ID" value="scaffold_702981.1"/>
    <property type="gene ID" value="scaffold_702981.1"/>
</dbReference>
<protein>
    <submittedName>
        <fullName evidence="5">Uncharacterized protein</fullName>
    </submittedName>
</protein>
<dbReference type="GO" id="GO:0005686">
    <property type="term" value="C:U2 snRNP"/>
    <property type="evidence" value="ECO:0007669"/>
    <property type="project" value="TreeGrafter"/>
</dbReference>
<dbReference type="PANTHER" id="PTHR15316">
    <property type="entry name" value="SPLICEOSOME ASSOCIATED PROTEIN 114/SWAP SPLICING FACTOR-RELATED"/>
    <property type="match status" value="1"/>
</dbReference>
<feature type="domain" description="SURP motif" evidence="4">
    <location>
        <begin position="17"/>
        <end position="56"/>
    </location>
</feature>
<dbReference type="SUPFAM" id="SSF54236">
    <property type="entry name" value="Ubiquitin-like"/>
    <property type="match status" value="1"/>
</dbReference>
<dbReference type="InterPro" id="IPR000626">
    <property type="entry name" value="Ubiquitin-like_dom"/>
</dbReference>
<dbReference type="SMART" id="SM00213">
    <property type="entry name" value="UBQ"/>
    <property type="match status" value="1"/>
</dbReference>
<feature type="region of interest" description="Disordered" evidence="2">
    <location>
        <begin position="312"/>
        <end position="333"/>
    </location>
</feature>
<feature type="domain" description="Ubiquitin-like" evidence="3">
    <location>
        <begin position="332"/>
        <end position="406"/>
    </location>
</feature>
<feature type="compositionally biased region" description="Basic and acidic residues" evidence="2">
    <location>
        <begin position="312"/>
        <end position="324"/>
    </location>
</feature>
<dbReference type="PANTHER" id="PTHR15316:SF1">
    <property type="entry name" value="SPLICING FACTOR 3A SUBUNIT 1"/>
    <property type="match status" value="1"/>
</dbReference>
<dbReference type="Pfam" id="PF01805">
    <property type="entry name" value="Surp"/>
    <property type="match status" value="3"/>
</dbReference>
<evidence type="ECO:0000313" key="6">
    <source>
        <dbReference type="Proteomes" id="UP000008694"/>
    </source>
</evidence>
<dbReference type="Pfam" id="PF00240">
    <property type="entry name" value="ubiquitin"/>
    <property type="match status" value="1"/>
</dbReference>
<dbReference type="HOGENOM" id="CLU_050302_0_0_1"/>
<feature type="domain" description="SURP motif" evidence="4">
    <location>
        <begin position="200"/>
        <end position="241"/>
    </location>
</feature>
<dbReference type="eggNOG" id="KOG0007">
    <property type="taxonomic scope" value="Eukaryota"/>
</dbReference>
<keyword evidence="6" id="KW-1185">Reference proteome</keyword>
<proteinExistence type="predicted"/>
<evidence type="ECO:0000313" key="5">
    <source>
        <dbReference type="EMBL" id="EFH44453.1"/>
    </source>
</evidence>
<dbReference type="Gene3D" id="3.10.20.90">
    <property type="entry name" value="Phosphatidylinositol 3-kinase Catalytic Subunit, Chain A, domain 1"/>
    <property type="match status" value="1"/>
</dbReference>
<dbReference type="GO" id="GO:0045292">
    <property type="term" value="P:mRNA cis splicing, via spliceosome"/>
    <property type="evidence" value="ECO:0007669"/>
    <property type="project" value="InterPro"/>
</dbReference>
<dbReference type="InterPro" id="IPR000061">
    <property type="entry name" value="Surp"/>
</dbReference>
<accession>D7MAG0</accession>
<dbReference type="AlphaFoldDB" id="D7MAG0"/>
<dbReference type="InterPro" id="IPR035967">
    <property type="entry name" value="SWAP/Surp_sf"/>
</dbReference>
<dbReference type="GO" id="GO:0071013">
    <property type="term" value="C:catalytic step 2 spliceosome"/>
    <property type="evidence" value="ECO:0007669"/>
    <property type="project" value="TreeGrafter"/>
</dbReference>
<reference evidence="6" key="1">
    <citation type="journal article" date="2011" name="Nat. Genet.">
        <title>The Arabidopsis lyrata genome sequence and the basis of rapid genome size change.</title>
        <authorList>
            <person name="Hu T.T."/>
            <person name="Pattyn P."/>
            <person name="Bakker E.G."/>
            <person name="Cao J."/>
            <person name="Cheng J.-F."/>
            <person name="Clark R.M."/>
            <person name="Fahlgren N."/>
            <person name="Fawcett J.A."/>
            <person name="Grimwood J."/>
            <person name="Gundlach H."/>
            <person name="Haberer G."/>
            <person name="Hollister J.D."/>
            <person name="Ossowski S."/>
            <person name="Ottilar R.P."/>
            <person name="Salamov A.A."/>
            <person name="Schneeberger K."/>
            <person name="Spannagl M."/>
            <person name="Wang X."/>
            <person name="Yang L."/>
            <person name="Nasrallah M.E."/>
            <person name="Bergelson J."/>
            <person name="Carrington J.C."/>
            <person name="Gaut B.S."/>
            <person name="Schmutz J."/>
            <person name="Mayer K.F.X."/>
            <person name="Van de Peer Y."/>
            <person name="Grigoriev I.V."/>
            <person name="Nordborg M."/>
            <person name="Weigel D."/>
            <person name="Guo Y.-L."/>
        </authorList>
    </citation>
    <scope>NUCLEOTIDE SEQUENCE [LARGE SCALE GENOMIC DNA]</scope>
    <source>
        <strain evidence="6">cv. MN47</strain>
    </source>
</reference>
<dbReference type="GO" id="GO:0003723">
    <property type="term" value="F:RNA binding"/>
    <property type="evidence" value="ECO:0007669"/>
    <property type="project" value="InterPro"/>
</dbReference>
<gene>
    <name evidence="5" type="ORF">ARALYDRAFT_915239</name>
</gene>
<evidence type="ECO:0000259" key="4">
    <source>
        <dbReference type="PROSITE" id="PS50128"/>
    </source>
</evidence>
<organism evidence="6">
    <name type="scientific">Arabidopsis lyrata subsp. lyrata</name>
    <name type="common">Lyre-leaved rock-cress</name>
    <dbReference type="NCBI Taxonomy" id="81972"/>
    <lineage>
        <taxon>Eukaryota</taxon>
        <taxon>Viridiplantae</taxon>
        <taxon>Streptophyta</taxon>
        <taxon>Embryophyta</taxon>
        <taxon>Tracheophyta</taxon>
        <taxon>Spermatophyta</taxon>
        <taxon>Magnoliopsida</taxon>
        <taxon>eudicotyledons</taxon>
        <taxon>Gunneridae</taxon>
        <taxon>Pentapetalae</taxon>
        <taxon>rosids</taxon>
        <taxon>malvids</taxon>
        <taxon>Brassicales</taxon>
        <taxon>Brassicaceae</taxon>
        <taxon>Camelineae</taxon>
        <taxon>Arabidopsis</taxon>
    </lineage>
</organism>
<feature type="domain" description="SURP motif" evidence="4">
    <location>
        <begin position="97"/>
        <end position="139"/>
    </location>
</feature>
<feature type="region of interest" description="Disordered" evidence="2">
    <location>
        <begin position="68"/>
        <end position="93"/>
    </location>
</feature>
<dbReference type="SMART" id="SM00648">
    <property type="entry name" value="SWAP"/>
    <property type="match status" value="3"/>
</dbReference>
<sequence length="406" mass="45795">MSENNDDTYQGHDLKTIIERTAEFIAKNGAEYEKEFLESHPKLTFFVSSDPNHAFYQDKLIEYRNASHDHNATDDDSDDNVESSKIIPPPPGGVTNRIQGTALYVAKKGFKAGKMLMQSEANNPKYNFMRRSDPYHAFYKQKLAEYRSQVDDDSTNSDDITDEEVVAAARLSVAQAEYIFLPNRLLICLPHGMRIEEFNTMKLTAQFVAWYGGAFWLCLKNRKILPKFEFLEQSAKWYSCFSKFVLEFSKVLMPPADVKQELINSADYVTTIVDAFLQRLQWSALQHQLWLEGGKRAMLDWHVSVTKDLKNKDLEEPDPKRQKLQESGSSTIKVSVPNAGGGGKVIEIIVQSLSENVASLKEKIAEEIQVPANTHKLSGKAGVLDDDNKSLAHYNVGVGDTLTLSL</sequence>
<dbReference type="GO" id="GO:0000381">
    <property type="term" value="P:regulation of alternative mRNA splicing, via spliceosome"/>
    <property type="evidence" value="ECO:0007669"/>
    <property type="project" value="TreeGrafter"/>
</dbReference>
<dbReference type="STRING" id="81972.D7MAG0"/>
<evidence type="ECO:0000259" key="3">
    <source>
        <dbReference type="PROSITE" id="PS50053"/>
    </source>
</evidence>
<keyword evidence="1" id="KW-0507">mRNA processing</keyword>
<dbReference type="Proteomes" id="UP000008694">
    <property type="component" value="Unassembled WGS sequence"/>
</dbReference>
<dbReference type="GO" id="GO:0071004">
    <property type="term" value="C:U2-type prespliceosome"/>
    <property type="evidence" value="ECO:0007669"/>
    <property type="project" value="TreeGrafter"/>
</dbReference>
<name>D7MAG0_ARALL</name>
<evidence type="ECO:0000256" key="1">
    <source>
        <dbReference type="ARBA" id="ARBA00022664"/>
    </source>
</evidence>
<dbReference type="PROSITE" id="PS50053">
    <property type="entry name" value="UBIQUITIN_2"/>
    <property type="match status" value="1"/>
</dbReference>